<keyword evidence="2" id="KW-1185">Reference proteome</keyword>
<organism evidence="1 2">
    <name type="scientific">Lipomyces kononenkoae</name>
    <name type="common">Yeast</name>
    <dbReference type="NCBI Taxonomy" id="34357"/>
    <lineage>
        <taxon>Eukaryota</taxon>
        <taxon>Fungi</taxon>
        <taxon>Dikarya</taxon>
        <taxon>Ascomycota</taxon>
        <taxon>Saccharomycotina</taxon>
        <taxon>Lipomycetes</taxon>
        <taxon>Lipomycetales</taxon>
        <taxon>Lipomycetaceae</taxon>
        <taxon>Lipomyces</taxon>
    </lineage>
</organism>
<comment type="caution">
    <text evidence="1">The sequence shown here is derived from an EMBL/GenBank/DDBJ whole genome shotgun (WGS) entry which is preliminary data.</text>
</comment>
<evidence type="ECO:0000313" key="1">
    <source>
        <dbReference type="EMBL" id="KAK9240102.1"/>
    </source>
</evidence>
<gene>
    <name evidence="1" type="ORF">V1525DRAFT_354333</name>
</gene>
<protein>
    <submittedName>
        <fullName evidence="1">Uncharacterized protein</fullName>
    </submittedName>
</protein>
<evidence type="ECO:0000313" key="2">
    <source>
        <dbReference type="Proteomes" id="UP001433508"/>
    </source>
</evidence>
<proteinExistence type="predicted"/>
<reference evidence="2" key="1">
    <citation type="journal article" date="2024" name="Front. Bioeng. Biotechnol.">
        <title>Genome-scale model development and genomic sequencing of the oleaginous clade Lipomyces.</title>
        <authorList>
            <person name="Czajka J.J."/>
            <person name="Han Y."/>
            <person name="Kim J."/>
            <person name="Mondo S.J."/>
            <person name="Hofstad B.A."/>
            <person name="Robles A."/>
            <person name="Haridas S."/>
            <person name="Riley R."/>
            <person name="LaButti K."/>
            <person name="Pangilinan J."/>
            <person name="Andreopoulos W."/>
            <person name="Lipzen A."/>
            <person name="Yan J."/>
            <person name="Wang M."/>
            <person name="Ng V."/>
            <person name="Grigoriev I.V."/>
            <person name="Spatafora J.W."/>
            <person name="Magnuson J.K."/>
            <person name="Baker S.E."/>
            <person name="Pomraning K.R."/>
        </authorList>
    </citation>
    <scope>NUCLEOTIDE SEQUENCE [LARGE SCALE GENOMIC DNA]</scope>
    <source>
        <strain evidence="2">CBS 7786</strain>
    </source>
</reference>
<dbReference type="Proteomes" id="UP001433508">
    <property type="component" value="Unassembled WGS sequence"/>
</dbReference>
<accession>A0ACC3T810</accession>
<name>A0ACC3T810_LIPKO</name>
<sequence length="279" mass="31060">MQPVDVSIVVSDHDNDHDKYGYDKDGFELDYDIPTSNTTSSNSSGGTSGTTEHLTVETAYDDIEYFTYRAPRGTLDSESSFCDSPSCVSDSLVNRHRRTQQPADEDSSQYFNSSNAEDYIDGEDEYFDGDDGFLVSQEDGIMMKSDYWDDGRSDIDYSYTIHCGWVVLFSTWIIFVLGMGSMFGVWKWVWAPALKEGSRNGALGVLESVGIVDEGSDFPIEEYYPSMIMLLCVVAWIWCVVSWVGMKLFRHAKGGVSSDSMFQAAEQGSETPGILKAPS</sequence>
<dbReference type="EMBL" id="MU971341">
    <property type="protein sequence ID" value="KAK9240102.1"/>
    <property type="molecule type" value="Genomic_DNA"/>
</dbReference>